<dbReference type="Proteomes" id="UP000614350">
    <property type="component" value="Unassembled WGS sequence"/>
</dbReference>
<accession>A0A834JJ51</accession>
<evidence type="ECO:0000313" key="1">
    <source>
        <dbReference type="EMBL" id="KAF7388092.1"/>
    </source>
</evidence>
<sequence>MRGENGDQTFLIVTWILNFYMINELVSKPKKVLLDNKFYWKKKIALECFLRFRKRQRGKRDANEKEKEKVAWVVRLAPALRYLRMSFRVRNFLKGSNGALSLLRNLGKSPRTDFEDPLLVLSSSSKIIVILKMSACGGRKGYAVRVCE</sequence>
<gene>
    <name evidence="1" type="ORF">HZH66_010859</name>
</gene>
<name>A0A834JJ51_VESVU</name>
<reference evidence="1" key="1">
    <citation type="journal article" date="2020" name="G3 (Bethesda)">
        <title>High-Quality Assemblies for Three Invasive Social Wasps from the &lt;i&gt;Vespula&lt;/i&gt; Genus.</title>
        <authorList>
            <person name="Harrop T.W.R."/>
            <person name="Guhlin J."/>
            <person name="McLaughlin G.M."/>
            <person name="Permina E."/>
            <person name="Stockwell P."/>
            <person name="Gilligan J."/>
            <person name="Le Lec M.F."/>
            <person name="Gruber M.A.M."/>
            <person name="Quinn O."/>
            <person name="Lovegrove M."/>
            <person name="Duncan E.J."/>
            <person name="Remnant E.J."/>
            <person name="Van Eeckhoven J."/>
            <person name="Graham B."/>
            <person name="Knapp R.A."/>
            <person name="Langford K.W."/>
            <person name="Kronenberg Z."/>
            <person name="Press M.O."/>
            <person name="Eacker S.M."/>
            <person name="Wilson-Rankin E.E."/>
            <person name="Purcell J."/>
            <person name="Lester P.J."/>
            <person name="Dearden P.K."/>
        </authorList>
    </citation>
    <scope>NUCLEOTIDE SEQUENCE</scope>
    <source>
        <strain evidence="1">Marl-1</strain>
    </source>
</reference>
<keyword evidence="2" id="KW-1185">Reference proteome</keyword>
<proteinExistence type="predicted"/>
<organism evidence="1 2">
    <name type="scientific">Vespula vulgaris</name>
    <name type="common">Yellow jacket</name>
    <name type="synonym">Wasp</name>
    <dbReference type="NCBI Taxonomy" id="7454"/>
    <lineage>
        <taxon>Eukaryota</taxon>
        <taxon>Metazoa</taxon>
        <taxon>Ecdysozoa</taxon>
        <taxon>Arthropoda</taxon>
        <taxon>Hexapoda</taxon>
        <taxon>Insecta</taxon>
        <taxon>Pterygota</taxon>
        <taxon>Neoptera</taxon>
        <taxon>Endopterygota</taxon>
        <taxon>Hymenoptera</taxon>
        <taxon>Apocrita</taxon>
        <taxon>Aculeata</taxon>
        <taxon>Vespoidea</taxon>
        <taxon>Vespidae</taxon>
        <taxon>Vespinae</taxon>
        <taxon>Vespula</taxon>
    </lineage>
</organism>
<dbReference type="AlphaFoldDB" id="A0A834JJ51"/>
<evidence type="ECO:0000313" key="2">
    <source>
        <dbReference type="Proteomes" id="UP000614350"/>
    </source>
</evidence>
<protein>
    <submittedName>
        <fullName evidence="1">Uncharacterized protein</fullName>
    </submittedName>
</protein>
<comment type="caution">
    <text evidence="1">The sequence shown here is derived from an EMBL/GenBank/DDBJ whole genome shotgun (WGS) entry which is preliminary data.</text>
</comment>
<dbReference type="EMBL" id="JACSEA010000012">
    <property type="protein sequence ID" value="KAF7388092.1"/>
    <property type="molecule type" value="Genomic_DNA"/>
</dbReference>